<evidence type="ECO:0000256" key="2">
    <source>
        <dbReference type="ARBA" id="ARBA00022475"/>
    </source>
</evidence>
<dbReference type="AlphaFoldDB" id="A0A098GB93"/>
<feature type="transmembrane region" description="Helical" evidence="6">
    <location>
        <begin position="74"/>
        <end position="94"/>
    </location>
</feature>
<evidence type="ECO:0000313" key="8">
    <source>
        <dbReference type="Proteomes" id="UP000032430"/>
    </source>
</evidence>
<dbReference type="GO" id="GO:0005886">
    <property type="term" value="C:plasma membrane"/>
    <property type="evidence" value="ECO:0007669"/>
    <property type="project" value="UniProtKB-SubCell"/>
</dbReference>
<dbReference type="Gene3D" id="1.10.3730.20">
    <property type="match status" value="1"/>
</dbReference>
<dbReference type="InterPro" id="IPR000390">
    <property type="entry name" value="Small_drug/metabolite_transptr"/>
</dbReference>
<dbReference type="PANTHER" id="PTHR30561:SF9">
    <property type="entry name" value="4-AMINO-4-DEOXY-L-ARABINOSE-PHOSPHOUNDECAPRENOL FLIPPASE SUBUNIT ARNF-RELATED"/>
    <property type="match status" value="1"/>
</dbReference>
<comment type="subcellular location">
    <subcellularLocation>
        <location evidence="1">Cell membrane</location>
        <topology evidence="1">Multi-pass membrane protein</topology>
    </subcellularLocation>
</comment>
<dbReference type="PANTHER" id="PTHR30561">
    <property type="entry name" value="SMR FAMILY PROTON-DEPENDENT DRUG EFFLUX TRANSPORTER SUGE"/>
    <property type="match status" value="1"/>
</dbReference>
<dbReference type="RefSeq" id="WP_045096992.1">
    <property type="nucleotide sequence ID" value="NZ_LN614827.1"/>
</dbReference>
<evidence type="ECO:0000256" key="1">
    <source>
        <dbReference type="ARBA" id="ARBA00004651"/>
    </source>
</evidence>
<dbReference type="HOGENOM" id="CLU_131462_2_0_6"/>
<sequence length="121" mass="13894">MSLLYYFILFILGGVAETLLHVCLKRSTLEHLDARGIRYYLCIIKDYWFYLGMLFYIVDLVIYMYLLAHLPLSVAYPITGLQKIFIIFSSRYLLKEQLSSVEFVGVSLIGLGILLIAGAQE</sequence>
<dbReference type="SUPFAM" id="SSF103481">
    <property type="entry name" value="Multidrug resistance efflux transporter EmrE"/>
    <property type="match status" value="1"/>
</dbReference>
<accession>A0A098GB93</accession>
<dbReference type="Proteomes" id="UP000032430">
    <property type="component" value="Chromosome I"/>
</dbReference>
<keyword evidence="5 6" id="KW-0472">Membrane</keyword>
<protein>
    <submittedName>
        <fullName evidence="7">Uncharacterized protein</fullName>
    </submittedName>
</protein>
<keyword evidence="4 6" id="KW-1133">Transmembrane helix</keyword>
<keyword evidence="3 6" id="KW-0812">Transmembrane</keyword>
<evidence type="ECO:0000256" key="6">
    <source>
        <dbReference type="SAM" id="Phobius"/>
    </source>
</evidence>
<dbReference type="InterPro" id="IPR037185">
    <property type="entry name" value="EmrE-like"/>
</dbReference>
<dbReference type="KEGG" id="lfa:LFA_3408"/>
<dbReference type="STRING" id="1212491.LFA_3408"/>
<name>A0A098GB93_9GAMM</name>
<dbReference type="EMBL" id="LN614827">
    <property type="protein sequence ID" value="CEG58741.1"/>
    <property type="molecule type" value="Genomic_DNA"/>
</dbReference>
<feature type="transmembrane region" description="Helical" evidence="6">
    <location>
        <begin position="101"/>
        <end position="119"/>
    </location>
</feature>
<feature type="transmembrane region" description="Helical" evidence="6">
    <location>
        <begin position="47"/>
        <end position="68"/>
    </location>
</feature>
<evidence type="ECO:0000256" key="4">
    <source>
        <dbReference type="ARBA" id="ARBA00022989"/>
    </source>
</evidence>
<evidence type="ECO:0000313" key="7">
    <source>
        <dbReference type="EMBL" id="CEG58741.1"/>
    </source>
</evidence>
<feature type="transmembrane region" description="Helical" evidence="6">
    <location>
        <begin position="6"/>
        <end position="26"/>
    </location>
</feature>
<keyword evidence="8" id="KW-1185">Reference proteome</keyword>
<evidence type="ECO:0000256" key="5">
    <source>
        <dbReference type="ARBA" id="ARBA00023136"/>
    </source>
</evidence>
<evidence type="ECO:0000256" key="3">
    <source>
        <dbReference type="ARBA" id="ARBA00022692"/>
    </source>
</evidence>
<proteinExistence type="predicted"/>
<dbReference type="OrthoDB" id="7189096at2"/>
<keyword evidence="2" id="KW-1003">Cell membrane</keyword>
<organism evidence="7 8">
    <name type="scientific">Legionella fallonii LLAP-10</name>
    <dbReference type="NCBI Taxonomy" id="1212491"/>
    <lineage>
        <taxon>Bacteria</taxon>
        <taxon>Pseudomonadati</taxon>
        <taxon>Pseudomonadota</taxon>
        <taxon>Gammaproteobacteria</taxon>
        <taxon>Legionellales</taxon>
        <taxon>Legionellaceae</taxon>
        <taxon>Legionella</taxon>
    </lineage>
</organism>
<gene>
    <name evidence="7" type="ORF">LFA_3408</name>
</gene>
<dbReference type="GO" id="GO:0022857">
    <property type="term" value="F:transmembrane transporter activity"/>
    <property type="evidence" value="ECO:0007669"/>
    <property type="project" value="InterPro"/>
</dbReference>
<reference evidence="8" key="1">
    <citation type="submission" date="2014-09" db="EMBL/GenBank/DDBJ databases">
        <authorList>
            <person name="Gomez-Valero L."/>
        </authorList>
    </citation>
    <scope>NUCLEOTIDE SEQUENCE [LARGE SCALE GENOMIC DNA]</scope>
    <source>
        <strain evidence="8">ATCC700992</strain>
    </source>
</reference>